<keyword evidence="2" id="KW-1185">Reference proteome</keyword>
<name>A0ABN9Y7G4_9DINO</name>
<sequence>MRQGFTARPTCCRHSRAAPIALCVLSCWGPKHSANTTTTSSISVSALLASPLVWQALARLYFAMATLRCWAPYTRSRMAMARSSTSCFRRESPTNPYAAPRFTRMSAASGLSRPCTSCIVFRDSSSSSHSIPYSMPRVLTVMAQTHTQLRLHPGGVCRRSAGIRDPDGERTLQQAALFLEVTARGTGVAQVGQRARHLLVPRPEEGLLGEERLLQQLALSAVIAHAAARAGQVPQHGSPISWASLGR</sequence>
<dbReference type="EMBL" id="CAUYUJ010021937">
    <property type="protein sequence ID" value="CAK0907938.1"/>
    <property type="molecule type" value="Genomic_DNA"/>
</dbReference>
<organism evidence="1 2">
    <name type="scientific">Prorocentrum cordatum</name>
    <dbReference type="NCBI Taxonomy" id="2364126"/>
    <lineage>
        <taxon>Eukaryota</taxon>
        <taxon>Sar</taxon>
        <taxon>Alveolata</taxon>
        <taxon>Dinophyceae</taxon>
        <taxon>Prorocentrales</taxon>
        <taxon>Prorocentraceae</taxon>
        <taxon>Prorocentrum</taxon>
    </lineage>
</organism>
<comment type="caution">
    <text evidence="1">The sequence shown here is derived from an EMBL/GenBank/DDBJ whole genome shotgun (WGS) entry which is preliminary data.</text>
</comment>
<reference evidence="1" key="1">
    <citation type="submission" date="2023-10" db="EMBL/GenBank/DDBJ databases">
        <authorList>
            <person name="Chen Y."/>
            <person name="Shah S."/>
            <person name="Dougan E. K."/>
            <person name="Thang M."/>
            <person name="Chan C."/>
        </authorList>
    </citation>
    <scope>NUCLEOTIDE SEQUENCE [LARGE SCALE GENOMIC DNA]</scope>
</reference>
<proteinExistence type="predicted"/>
<evidence type="ECO:0000313" key="2">
    <source>
        <dbReference type="Proteomes" id="UP001189429"/>
    </source>
</evidence>
<gene>
    <name evidence="1" type="ORF">PCOR1329_LOCUS82774</name>
</gene>
<protein>
    <recommendedName>
        <fullName evidence="3">Secreted protein</fullName>
    </recommendedName>
</protein>
<evidence type="ECO:0000313" key="1">
    <source>
        <dbReference type="EMBL" id="CAK0907938.1"/>
    </source>
</evidence>
<accession>A0ABN9Y7G4</accession>
<evidence type="ECO:0008006" key="3">
    <source>
        <dbReference type="Google" id="ProtNLM"/>
    </source>
</evidence>
<dbReference type="Proteomes" id="UP001189429">
    <property type="component" value="Unassembled WGS sequence"/>
</dbReference>